<dbReference type="InterPro" id="IPR038734">
    <property type="entry name" value="YhaN_AAA"/>
</dbReference>
<sequence length="1155" mass="122840">MRFSALGLDRYGCFTGRRLDFDPRARLTVIVGANEAGKSTALAAVADALFGIEERSRFSFLHDYKSMRLSAEVAGGDGRTLAFARLKRRAATLVDPASDAPLADDCLAPFLGAHDRRAFLEIYGLDQARLREGGRKLLAGGGDLADTLLAAAPGLGRIAALRDRLRDGAAQIFNPERRNANAAFYRALDRRTKAQRLIRDTELRVEDARALREGADAAANARAGAVAAEIEAALALSRAQTLVLAARELRTIDGELAARAALGPLPQVPGGFVVRARKALADLALARDAEARAGTEAVAAQETLAAIAVDGAILALAEPVEALEDERAAVEKELKSLPNRRTEATEARAKLERIAKGLDLPDVDALRARMPGPPLFARAERLAGRLAAAAARAETLESERAKLAQQRRKAEEARAGLGHVADPTPVRRRLDALDGAEERERALLTLDRKLAAGRTALAERTVRLGLAIAGPDALATLALPAAAAAEAALRCVRTAGDTVSRQNEVVSQLSEQFALAETRLAALTAGRPAPTDSVIAAARQARNDLWAALRPVAMGERAASEADRAAALRLEPAIAAADRLADERQTETQRLAELAQIELKIAEIKAQLAAARLRAAEAAAQAEASAKAWQALWAASGLNLPADETALAVLREAGAILAAREALGQDAAAGEAQREAVRFERAEIDRLRLDLGLPALGAAPARMADLREAVADLERRFGQARTHEREFALLDRQAADIGERTDALAAEIAALSAEAAELFPHLAIRPGASHEEARAALDLWREAPALDEALRTAEHRIAGIERDEAAFIARLDELRRTIGAGVPDGDAFATARHLRHRLDQARQARSKADAATDMLAKRQEALAAARAGLARADAALAALLAAAKIEDAEALAPLLDRLDQATAIDGRLAEARARLAGQCEGRSEDDVRAAIAGQDAETLARAVAEAKAAHDLARAARDRAIEADTEARTAKEAMEQREGAAAAAQEAQDAVAEIAQAVERFTRDHVAARLLSAAMDRYRAKHQSPIVERASRLFATLTCGRWSGIGIDYDQDPPHLATLRDGQLHSVDALSEGTADQLFLALRIAAIEEHARRAAPLPFIADDILVSFDEARTASGLKALAELGALTQVIVFTHHEHVATSAERVLADAASIIRL</sequence>
<dbReference type="PANTHER" id="PTHR41259">
    <property type="entry name" value="DOUBLE-STRAND BREAK REPAIR RAD50 ATPASE, PUTATIVE-RELATED"/>
    <property type="match status" value="1"/>
</dbReference>
<keyword evidence="1" id="KW-0175">Coiled coil</keyword>
<dbReference type="Pfam" id="PF13514">
    <property type="entry name" value="AAA_27"/>
    <property type="match status" value="1"/>
</dbReference>
<dbReference type="OrthoDB" id="9764467at2"/>
<proteinExistence type="predicted"/>
<dbReference type="AlphaFoldDB" id="A0A5M6I1W1"/>
<comment type="caution">
    <text evidence="3">The sequence shown here is derived from an EMBL/GenBank/DDBJ whole genome shotgun (WGS) entry which is preliminary data.</text>
</comment>
<organism evidence="3 4">
    <name type="scientific">Blastochloris sulfoviridis</name>
    <dbReference type="NCBI Taxonomy" id="50712"/>
    <lineage>
        <taxon>Bacteria</taxon>
        <taxon>Pseudomonadati</taxon>
        <taxon>Pseudomonadota</taxon>
        <taxon>Alphaproteobacteria</taxon>
        <taxon>Hyphomicrobiales</taxon>
        <taxon>Blastochloridaceae</taxon>
        <taxon>Blastochloris</taxon>
    </lineage>
</organism>
<accession>A0A5M6I1W1</accession>
<dbReference type="SUPFAM" id="SSF52540">
    <property type="entry name" value="P-loop containing nucleoside triphosphate hydrolases"/>
    <property type="match status" value="1"/>
</dbReference>
<evidence type="ECO:0000259" key="2">
    <source>
        <dbReference type="Pfam" id="PF13514"/>
    </source>
</evidence>
<reference evidence="3 4" key="1">
    <citation type="submission" date="2019-09" db="EMBL/GenBank/DDBJ databases">
        <title>Draft Whole-Genome sequence of Blastochloris sulfoviridis DSM 729.</title>
        <authorList>
            <person name="Meyer T.E."/>
            <person name="Kyndt J.A."/>
        </authorList>
    </citation>
    <scope>NUCLEOTIDE SEQUENCE [LARGE SCALE GENOMIC DNA]</scope>
    <source>
        <strain evidence="3 4">DSM 729</strain>
    </source>
</reference>
<feature type="coiled-coil region" evidence="1">
    <location>
        <begin position="970"/>
        <end position="1004"/>
    </location>
</feature>
<evidence type="ECO:0000313" key="3">
    <source>
        <dbReference type="EMBL" id="KAA5601798.1"/>
    </source>
</evidence>
<evidence type="ECO:0000313" key="4">
    <source>
        <dbReference type="Proteomes" id="UP000323886"/>
    </source>
</evidence>
<dbReference type="Proteomes" id="UP000323886">
    <property type="component" value="Unassembled WGS sequence"/>
</dbReference>
<feature type="domain" description="YhaN AAA" evidence="2">
    <location>
        <begin position="1"/>
        <end position="206"/>
    </location>
</feature>
<dbReference type="PANTHER" id="PTHR41259:SF1">
    <property type="entry name" value="DOUBLE-STRAND BREAK REPAIR RAD50 ATPASE, PUTATIVE-RELATED"/>
    <property type="match status" value="1"/>
</dbReference>
<name>A0A5M6I1W1_9HYPH</name>
<gene>
    <name evidence="3" type="ORF">F1193_08800</name>
</gene>
<dbReference type="InterPro" id="IPR027417">
    <property type="entry name" value="P-loop_NTPase"/>
</dbReference>
<protein>
    <submittedName>
        <fullName evidence="3">AAA family ATPase</fullName>
    </submittedName>
</protein>
<dbReference type="RefSeq" id="WP_150097305.1">
    <property type="nucleotide sequence ID" value="NZ_VWPL01000012.1"/>
</dbReference>
<feature type="coiled-coil region" evidence="1">
    <location>
        <begin position="577"/>
        <end position="621"/>
    </location>
</feature>
<feature type="coiled-coil region" evidence="1">
    <location>
        <begin position="379"/>
        <end position="416"/>
    </location>
</feature>
<dbReference type="EMBL" id="VWPL01000012">
    <property type="protein sequence ID" value="KAA5601798.1"/>
    <property type="molecule type" value="Genomic_DNA"/>
</dbReference>
<dbReference type="Gene3D" id="3.40.50.300">
    <property type="entry name" value="P-loop containing nucleotide triphosphate hydrolases"/>
    <property type="match status" value="2"/>
</dbReference>
<evidence type="ECO:0000256" key="1">
    <source>
        <dbReference type="SAM" id="Coils"/>
    </source>
</evidence>
<keyword evidence="4" id="KW-1185">Reference proteome</keyword>